<protein>
    <submittedName>
        <fullName evidence="1">NAD(P)-dependent dehydrogenase (Short-subunit alcohol dehydrogenase family)</fullName>
    </submittedName>
</protein>
<reference evidence="1 2" key="1">
    <citation type="submission" date="2020-08" db="EMBL/GenBank/DDBJ databases">
        <title>Genomic Encyclopedia of Type Strains, Phase IV (KMG-IV): sequencing the most valuable type-strain genomes for metagenomic binning, comparative biology and taxonomic classification.</title>
        <authorList>
            <person name="Goeker M."/>
        </authorList>
    </citation>
    <scope>NUCLEOTIDE SEQUENCE [LARGE SCALE GENOMIC DNA]</scope>
    <source>
        <strain evidence="1 2">DSM 19612</strain>
    </source>
</reference>
<dbReference type="InterPro" id="IPR036291">
    <property type="entry name" value="NAD(P)-bd_dom_sf"/>
</dbReference>
<dbReference type="PANTHER" id="PTHR42820">
    <property type="entry name" value="SHORT-CHAIN DEHYDROGENASE REDUCTASE"/>
    <property type="match status" value="1"/>
</dbReference>
<name>A0A841PXZ1_9BACI</name>
<evidence type="ECO:0000313" key="2">
    <source>
        <dbReference type="Proteomes" id="UP000581688"/>
    </source>
</evidence>
<proteinExistence type="predicted"/>
<comment type="caution">
    <text evidence="1">The sequence shown here is derived from an EMBL/GenBank/DDBJ whole genome shotgun (WGS) entry which is preliminary data.</text>
</comment>
<dbReference type="PRINTS" id="PR00081">
    <property type="entry name" value="GDHRDH"/>
</dbReference>
<organism evidence="1 2">
    <name type="scientific">Salirhabdus euzebyi</name>
    <dbReference type="NCBI Taxonomy" id="394506"/>
    <lineage>
        <taxon>Bacteria</taxon>
        <taxon>Bacillati</taxon>
        <taxon>Bacillota</taxon>
        <taxon>Bacilli</taxon>
        <taxon>Bacillales</taxon>
        <taxon>Bacillaceae</taxon>
        <taxon>Salirhabdus</taxon>
    </lineage>
</organism>
<dbReference type="AlphaFoldDB" id="A0A841PXZ1"/>
<dbReference type="PANTHER" id="PTHR42820:SF1">
    <property type="entry name" value="SHORT-CHAIN DEHYDROGENASE_REDUCTASE FAMILY PROTEIN"/>
    <property type="match status" value="1"/>
</dbReference>
<accession>A0A841PXZ1</accession>
<dbReference type="EMBL" id="JACHGH010000002">
    <property type="protein sequence ID" value="MBB6452416.1"/>
    <property type="molecule type" value="Genomic_DNA"/>
</dbReference>
<dbReference type="Gene3D" id="3.40.50.720">
    <property type="entry name" value="NAD(P)-binding Rossmann-like Domain"/>
    <property type="match status" value="1"/>
</dbReference>
<dbReference type="Pfam" id="PF00106">
    <property type="entry name" value="adh_short"/>
    <property type="match status" value="1"/>
</dbReference>
<dbReference type="InterPro" id="IPR002347">
    <property type="entry name" value="SDR_fam"/>
</dbReference>
<dbReference type="SUPFAM" id="SSF51735">
    <property type="entry name" value="NAD(P)-binding Rossmann-fold domains"/>
    <property type="match status" value="1"/>
</dbReference>
<keyword evidence="2" id="KW-1185">Reference proteome</keyword>
<gene>
    <name evidence="1" type="ORF">HNQ94_000861</name>
</gene>
<evidence type="ECO:0000313" key="1">
    <source>
        <dbReference type="EMBL" id="MBB6452416.1"/>
    </source>
</evidence>
<dbReference type="Proteomes" id="UP000581688">
    <property type="component" value="Unassembled WGS sequence"/>
</dbReference>
<sequence>MSFNGKVVVITGAAGGLGQEAAKQFVNDGAKVVLVDLKQEALDQTVAELGLPEGSYITVAADVSKEEQVKNYVEKAKEAFGQIDVFFNNAGVEGVVIPIPDYPSDVFSQVLDVNVKGVLRYEICDADYERAKIWNDY</sequence>